<dbReference type="AlphaFoldDB" id="A0A2H9TQX2"/>
<evidence type="ECO:0000256" key="1">
    <source>
        <dbReference type="SAM" id="MobiDB-lite"/>
    </source>
</evidence>
<gene>
    <name evidence="2" type="ORF">PSACC_00040</name>
</gene>
<sequence>MLKETPVLSVESTVDHSSSKTDEHDAEPGRFLIRIPRSAGGSFSASSTTHDIVKRSIVVVPEAADGEADRDWCSASPNLECGLNRPMADEELKNPAMTVERQDEARSQTMSVGKSESRSWMRSEKAMAVEFEQRNEMLHVRLGCVEYRTFKPLFKTGAGSLNAFLDVRIPVEMFNVTRNVALGKRAFWGGADGLYTDDSDPVCVLCHLGFTVPQNSKFVKATFQVAPRQLHYPSIDMNGVKSREWMIHTGLSIRFVAAQGSAARARRKTSPSPRLPGCTIRFSGHLMAPLMEYSDLLLQLPRVKISLGGKALQLEGSAVYTVRHTDNGYGVWKGEMQMFEGLKWNEIGWTEDGLVINTTFLKISGYRWIPTAV</sequence>
<protein>
    <submittedName>
        <fullName evidence="2">Uncharacterized protein</fullName>
    </submittedName>
</protein>
<organism evidence="2 3">
    <name type="scientific">Paramicrosporidium saccamoebae</name>
    <dbReference type="NCBI Taxonomy" id="1246581"/>
    <lineage>
        <taxon>Eukaryota</taxon>
        <taxon>Fungi</taxon>
        <taxon>Fungi incertae sedis</taxon>
        <taxon>Cryptomycota</taxon>
        <taxon>Cryptomycota incertae sedis</taxon>
        <taxon>Paramicrosporidium</taxon>
    </lineage>
</organism>
<feature type="compositionally biased region" description="Basic and acidic residues" evidence="1">
    <location>
        <begin position="13"/>
        <end position="28"/>
    </location>
</feature>
<keyword evidence="3" id="KW-1185">Reference proteome</keyword>
<dbReference type="InterPro" id="IPR013951">
    <property type="entry name" value="Rxt3"/>
</dbReference>
<accession>A0A2H9TQX2</accession>
<name>A0A2H9TQX2_9FUNG</name>
<feature type="region of interest" description="Disordered" evidence="1">
    <location>
        <begin position="1"/>
        <end position="29"/>
    </location>
</feature>
<dbReference type="EMBL" id="MTSL01000004">
    <property type="protein sequence ID" value="PJF20143.1"/>
    <property type="molecule type" value="Genomic_DNA"/>
</dbReference>
<dbReference type="OrthoDB" id="3596986at2759"/>
<comment type="caution">
    <text evidence="2">The sequence shown here is derived from an EMBL/GenBank/DDBJ whole genome shotgun (WGS) entry which is preliminary data.</text>
</comment>
<proteinExistence type="predicted"/>
<dbReference type="Proteomes" id="UP000240830">
    <property type="component" value="Unassembled WGS sequence"/>
</dbReference>
<dbReference type="Pfam" id="PF08642">
    <property type="entry name" value="Rxt3"/>
    <property type="match status" value="1"/>
</dbReference>
<evidence type="ECO:0000313" key="3">
    <source>
        <dbReference type="Proteomes" id="UP000240830"/>
    </source>
</evidence>
<evidence type="ECO:0000313" key="2">
    <source>
        <dbReference type="EMBL" id="PJF20143.1"/>
    </source>
</evidence>
<reference evidence="2 3" key="1">
    <citation type="submission" date="2016-10" db="EMBL/GenBank/DDBJ databases">
        <title>The genome of Paramicrosporidium saccamoebae is the missing link in understanding Cryptomycota and Microsporidia evolution.</title>
        <authorList>
            <person name="Quandt C.A."/>
            <person name="Beaudet D."/>
            <person name="Corsaro D."/>
            <person name="Michel R."/>
            <person name="Corradi N."/>
            <person name="James T."/>
        </authorList>
    </citation>
    <scope>NUCLEOTIDE SEQUENCE [LARGE SCALE GENOMIC DNA]</scope>
    <source>
        <strain evidence="2 3">KSL3</strain>
    </source>
</reference>
<feature type="region of interest" description="Disordered" evidence="1">
    <location>
        <begin position="98"/>
        <end position="117"/>
    </location>
</feature>
<dbReference type="STRING" id="1246581.A0A2H9TQX2"/>